<dbReference type="Gene3D" id="3.30.365.10">
    <property type="entry name" value="Aldehyde oxidase/xanthine dehydrogenase, molybdopterin binding domain"/>
    <property type="match status" value="4"/>
</dbReference>
<dbReference type="Gene3D" id="3.90.1170.50">
    <property type="entry name" value="Aldehyde oxidase/xanthine dehydrogenase, a/b hammerhead"/>
    <property type="match status" value="1"/>
</dbReference>
<dbReference type="InterPro" id="IPR046867">
    <property type="entry name" value="AldOxase/xan_DH_MoCoBD2"/>
</dbReference>
<dbReference type="Proteomes" id="UP000197065">
    <property type="component" value="Unassembled WGS sequence"/>
</dbReference>
<dbReference type="InterPro" id="IPR012368">
    <property type="entry name" value="OxRdtase_Mopterin-bd_su_IorB"/>
</dbReference>
<dbReference type="InterPro" id="IPR008274">
    <property type="entry name" value="AldOxase/xan_DH_MoCoBD1"/>
</dbReference>
<reference evidence="2 3" key="1">
    <citation type="submission" date="2017-06" db="EMBL/GenBank/DDBJ databases">
        <authorList>
            <person name="Kim H.J."/>
            <person name="Triplett B.A."/>
        </authorList>
    </citation>
    <scope>NUCLEOTIDE SEQUENCE [LARGE SCALE GENOMIC DNA]</scope>
    <source>
        <strain evidence="2 3">B29T1</strain>
    </source>
</reference>
<name>A0A212S314_9PROT</name>
<dbReference type="Pfam" id="PF20256">
    <property type="entry name" value="MoCoBD_2"/>
    <property type="match status" value="2"/>
</dbReference>
<evidence type="ECO:0000313" key="3">
    <source>
        <dbReference type="Proteomes" id="UP000197065"/>
    </source>
</evidence>
<dbReference type="PANTHER" id="PTHR47495">
    <property type="entry name" value="ALDEHYDE DEHYDROGENASE"/>
    <property type="match status" value="1"/>
</dbReference>
<dbReference type="SMART" id="SM01008">
    <property type="entry name" value="Ald_Xan_dh_C"/>
    <property type="match status" value="1"/>
</dbReference>
<dbReference type="InterPro" id="IPR006311">
    <property type="entry name" value="TAT_signal"/>
</dbReference>
<dbReference type="InterPro" id="IPR052516">
    <property type="entry name" value="N-heterocyclic_Hydroxylase"/>
</dbReference>
<dbReference type="Pfam" id="PF02738">
    <property type="entry name" value="MoCoBD_1"/>
    <property type="match status" value="1"/>
</dbReference>
<dbReference type="InterPro" id="IPR037165">
    <property type="entry name" value="AldOxase/xan_DH_Mopterin-bd_sf"/>
</dbReference>
<dbReference type="GO" id="GO:0016491">
    <property type="term" value="F:oxidoreductase activity"/>
    <property type="evidence" value="ECO:0007669"/>
    <property type="project" value="InterPro"/>
</dbReference>
<dbReference type="AlphaFoldDB" id="A0A212S314"/>
<dbReference type="EMBL" id="FYEH01000021">
    <property type="protein sequence ID" value="SNB79414.1"/>
    <property type="molecule type" value="Genomic_DNA"/>
</dbReference>
<dbReference type="SUPFAM" id="SSF56003">
    <property type="entry name" value="Molybdenum cofactor-binding domain"/>
    <property type="match status" value="2"/>
</dbReference>
<evidence type="ECO:0000259" key="1">
    <source>
        <dbReference type="SMART" id="SM01008"/>
    </source>
</evidence>
<dbReference type="PANTHER" id="PTHR47495:SF2">
    <property type="entry name" value="ALDEHYDE DEHYDROGENASE"/>
    <property type="match status" value="1"/>
</dbReference>
<dbReference type="PROSITE" id="PS51318">
    <property type="entry name" value="TAT"/>
    <property type="match status" value="1"/>
</dbReference>
<gene>
    <name evidence="2" type="ORF">SAMN07250955_12115</name>
</gene>
<organism evidence="2 3">
    <name type="scientific">Arboricoccus pini</name>
    <dbReference type="NCBI Taxonomy" id="1963835"/>
    <lineage>
        <taxon>Bacteria</taxon>
        <taxon>Pseudomonadati</taxon>
        <taxon>Pseudomonadota</taxon>
        <taxon>Alphaproteobacteria</taxon>
        <taxon>Geminicoccales</taxon>
        <taxon>Geminicoccaceae</taxon>
        <taxon>Arboricoccus</taxon>
    </lineage>
</organism>
<dbReference type="PIRSF" id="PIRSF036389">
    <property type="entry name" value="IOR_B"/>
    <property type="match status" value="1"/>
</dbReference>
<keyword evidence="3" id="KW-1185">Reference proteome</keyword>
<feature type="domain" description="Aldehyde oxidase/xanthine dehydrogenase a/b hammerhead" evidence="1">
    <location>
        <begin position="222"/>
        <end position="300"/>
    </location>
</feature>
<sequence>MSPRLEAAPPVGRHALSRRAIFKGSALLGGGLVLGALMPRVTKTWAQAAGTPPPIEPPSAFLRIDEDGLVTMIIPSTEMGQGIYTAEAALLAEELDVGLERVSLVAAPPDEKLYANALIGMQMTGGSTSIRAWFLPLRRTGAAARQMLIEAAAGSWGVPPGECITSNGSVSHAASGRMAGYGELAAAAMALPVPSAITLKATDQFRLIGKSLKRLDTPDKVRGKTVYGIDVRLPGMKIGTVASCPVFGGKLKSVDEAAALAVPGVSHVLKLDDAVAVVGDHMWAAIQGMQAAAPVWDGGAFKDMSMEVLVGSMAKAAQSDGLVAHDQNDAPGAYGKAATKLEATYQLPFLSHAPMEPINCTVQVKDGVCDVWVGTQVPTRARMLAAKGAGLAEDKVTIHNYLIGGGFGRRLEAEYVGQTAAFARQVDFPIKLVWSREQDIQHDTYRPYYYDQLRAGLDGQGRIVSWQHKVTGASVYNSYMGGWPADKVDPDAVEGAVETPYAFPAQRVDYVRWDPAPMPISWWRGVGPAHNVFVVESFMDELAHAAKQDPVAFRLPLLEKDPRAKAVLQLLADKSGWSSAAPAGVGRGLSLQLAFGSYVGLVIEASVGEGGLIRVHKATMAIDCGFVVNPDTVRAQMEGGLIFGLTAAMYGQITIEGGRVQQNNFNDYRMMRIDEAPVIDIHVVASEAEPGGIGETGTTAAFPALANAVFAATGKRLRKLPLSPVDLGAA</sequence>
<dbReference type="InterPro" id="IPR000674">
    <property type="entry name" value="Ald_Oxase/Xan_DH_a/b"/>
</dbReference>
<dbReference type="RefSeq" id="WP_243389952.1">
    <property type="nucleotide sequence ID" value="NZ_FYEH01000021.1"/>
</dbReference>
<proteinExistence type="predicted"/>
<protein>
    <submittedName>
        <fullName evidence="2">Isoquinoline 1-oxidoreductase, beta subunit</fullName>
    </submittedName>
</protein>
<evidence type="ECO:0000313" key="2">
    <source>
        <dbReference type="EMBL" id="SNB79414.1"/>
    </source>
</evidence>
<accession>A0A212S314</accession>